<evidence type="ECO:0000313" key="3">
    <source>
        <dbReference type="WBParaSite" id="Pan_g11896.t1"/>
    </source>
</evidence>
<accession>A0A7E4ZQT2</accession>
<feature type="compositionally biased region" description="Polar residues" evidence="1">
    <location>
        <begin position="282"/>
        <end position="293"/>
    </location>
</feature>
<sequence>MDLDCIIPEAILDQLEAIGRARIRKTLRHLGATLGSRVLVTDFSAAYFDLFHEHFIHCEYYHFFGVKKIDEVSKLLSDMLVLRNSAEFVLEFEVVGNVNNPGEGSTAKRNLLPILQSLREPSPVAPDKPNEKPPTSLRPFPRYTDSEATGSDADSYQPTPSPPSTPVKPIPIPKATSTTPEAVVPSNTATSKVPSPAAVIQSIFTRPVAVKLETKHKMGPFIEHEERRIRVSVMMHRVMTENGKTPSHGLTKVYEAHKEKYPKAPPEEIEVVPVALEEANTVPAQPSMPSQTVPAKRVSDSESSASRTSKRARGIKSPPPTASAIPKHRDSAPSGRVIAKEAFKDGSGSYSSDSSSLSKPPSTTLAAPKQRQPAPLPRESVKSASKGAHGSTSSSSAISSPPPTIHVPPIQRQPLPSQREALEAARSASAFGLTSSGLPSILSPPPRVPSVHRDPAPLPREAAKSPFRNTSGSTSSGFSSISSPPPIKPRPTVPTSASTRNSTVNSSGRSSPLFELDPIELPPPPKPKRNISPRALNKPNKRTSSELGGPPLRPAFCRDAGFQGLQEKKTNSERFSEPEPIRQVAKRPIPPMPSMTPASSSSSVSVPTHPNTKKKQLYTVSAHNGEAEYTSDSD</sequence>
<feature type="compositionally biased region" description="Polar residues" evidence="1">
    <location>
        <begin position="175"/>
        <end position="192"/>
    </location>
</feature>
<feature type="compositionally biased region" description="Low complexity" evidence="1">
    <location>
        <begin position="345"/>
        <end position="365"/>
    </location>
</feature>
<proteinExistence type="predicted"/>
<reference evidence="2" key="1">
    <citation type="journal article" date="2013" name="Genetics">
        <title>The draft genome and transcriptome of Panagrellus redivivus are shaped by the harsh demands of a free-living lifestyle.</title>
        <authorList>
            <person name="Srinivasan J."/>
            <person name="Dillman A.R."/>
            <person name="Macchietto M.G."/>
            <person name="Heikkinen L."/>
            <person name="Lakso M."/>
            <person name="Fracchia K.M."/>
            <person name="Antoshechkin I."/>
            <person name="Mortazavi A."/>
            <person name="Wong G."/>
            <person name="Sternberg P.W."/>
        </authorList>
    </citation>
    <scope>NUCLEOTIDE SEQUENCE [LARGE SCALE GENOMIC DNA]</scope>
    <source>
        <strain evidence="2">MT8872</strain>
    </source>
</reference>
<evidence type="ECO:0000256" key="1">
    <source>
        <dbReference type="SAM" id="MobiDB-lite"/>
    </source>
</evidence>
<feature type="compositionally biased region" description="Pro residues" evidence="1">
    <location>
        <begin position="159"/>
        <end position="172"/>
    </location>
</feature>
<name>A0A7E4ZQT2_PANRE</name>
<keyword evidence="2" id="KW-1185">Reference proteome</keyword>
<feature type="region of interest" description="Disordered" evidence="1">
    <location>
        <begin position="119"/>
        <end position="192"/>
    </location>
</feature>
<feature type="compositionally biased region" description="Low complexity" evidence="1">
    <location>
        <begin position="595"/>
        <end position="610"/>
    </location>
</feature>
<feature type="compositionally biased region" description="Polar residues" evidence="1">
    <location>
        <begin position="497"/>
        <end position="510"/>
    </location>
</feature>
<feature type="compositionally biased region" description="Low complexity" evidence="1">
    <location>
        <begin position="424"/>
        <end position="441"/>
    </location>
</feature>
<reference evidence="3" key="2">
    <citation type="submission" date="2020-10" db="UniProtKB">
        <authorList>
            <consortium name="WormBaseParasite"/>
        </authorList>
    </citation>
    <scope>IDENTIFICATION</scope>
</reference>
<feature type="compositionally biased region" description="Pro residues" evidence="1">
    <location>
        <begin position="483"/>
        <end position="492"/>
    </location>
</feature>
<dbReference type="AlphaFoldDB" id="A0A7E4ZQT2"/>
<dbReference type="Proteomes" id="UP000492821">
    <property type="component" value="Unassembled WGS sequence"/>
</dbReference>
<feature type="compositionally biased region" description="Basic and acidic residues" evidence="1">
    <location>
        <begin position="566"/>
        <end position="580"/>
    </location>
</feature>
<feature type="compositionally biased region" description="Low complexity" evidence="1">
    <location>
        <begin position="382"/>
        <end position="399"/>
    </location>
</feature>
<dbReference type="WBParaSite" id="Pan_g11896.t1">
    <property type="protein sequence ID" value="Pan_g11896.t1"/>
    <property type="gene ID" value="Pan_g11896"/>
</dbReference>
<feature type="compositionally biased region" description="Polar residues" evidence="1">
    <location>
        <begin position="146"/>
        <end position="157"/>
    </location>
</feature>
<feature type="region of interest" description="Disordered" evidence="1">
    <location>
        <begin position="281"/>
        <end position="634"/>
    </location>
</feature>
<protein>
    <submittedName>
        <fullName evidence="3">WH2 domain-containing protein</fullName>
    </submittedName>
</protein>
<organism evidence="2 3">
    <name type="scientific">Panagrellus redivivus</name>
    <name type="common">Microworm</name>
    <dbReference type="NCBI Taxonomy" id="6233"/>
    <lineage>
        <taxon>Eukaryota</taxon>
        <taxon>Metazoa</taxon>
        <taxon>Ecdysozoa</taxon>
        <taxon>Nematoda</taxon>
        <taxon>Chromadorea</taxon>
        <taxon>Rhabditida</taxon>
        <taxon>Tylenchina</taxon>
        <taxon>Panagrolaimomorpha</taxon>
        <taxon>Panagrolaimoidea</taxon>
        <taxon>Panagrolaimidae</taxon>
        <taxon>Panagrellus</taxon>
    </lineage>
</organism>
<evidence type="ECO:0000313" key="2">
    <source>
        <dbReference type="Proteomes" id="UP000492821"/>
    </source>
</evidence>
<feature type="compositionally biased region" description="Low complexity" evidence="1">
    <location>
        <begin position="470"/>
        <end position="482"/>
    </location>
</feature>